<gene>
    <name evidence="6 7" type="primary">RCC1</name>
</gene>
<dbReference type="PROSITE" id="PS00626">
    <property type="entry name" value="RCC1_2"/>
    <property type="match status" value="2"/>
</dbReference>
<dbReference type="InterPro" id="IPR000408">
    <property type="entry name" value="Reg_chr_condens"/>
</dbReference>
<dbReference type="PANTHER" id="PTHR45982">
    <property type="entry name" value="REGULATOR OF CHROMOSOME CONDENSATION"/>
    <property type="match status" value="1"/>
</dbReference>
<evidence type="ECO:0000313" key="6">
    <source>
        <dbReference type="RefSeq" id="XP_072835898.1"/>
    </source>
</evidence>
<feature type="repeat" description="RCC1" evidence="3">
    <location>
        <begin position="357"/>
        <end position="407"/>
    </location>
</feature>
<dbReference type="InterPro" id="IPR009091">
    <property type="entry name" value="RCC1/BLIP-II"/>
</dbReference>
<dbReference type="PROSITE" id="PS00625">
    <property type="entry name" value="RCC1_1"/>
    <property type="match status" value="1"/>
</dbReference>
<keyword evidence="1" id="KW-0344">Guanine-nucleotide releasing factor</keyword>
<reference evidence="6 7" key="1">
    <citation type="submission" date="2025-05" db="UniProtKB">
        <authorList>
            <consortium name="RefSeq"/>
        </authorList>
    </citation>
    <scope>IDENTIFICATION</scope>
</reference>
<dbReference type="Pfam" id="PF25390">
    <property type="entry name" value="WD40_RLD"/>
    <property type="match status" value="1"/>
</dbReference>
<dbReference type="RefSeq" id="XP_072835899.1">
    <property type="nucleotide sequence ID" value="XM_072979798.1"/>
</dbReference>
<evidence type="ECO:0000259" key="4">
    <source>
        <dbReference type="Pfam" id="PF25390"/>
    </source>
</evidence>
<feature type="repeat" description="RCC1" evidence="3">
    <location>
        <begin position="235"/>
        <end position="302"/>
    </location>
</feature>
<feature type="repeat" description="RCC1" evidence="3">
    <location>
        <begin position="408"/>
        <end position="461"/>
    </location>
</feature>
<accession>A0ABM5ERW2</accession>
<name>A0ABM5ERW2_9SAUR</name>
<dbReference type="PROSITE" id="PS50012">
    <property type="entry name" value="RCC1_3"/>
    <property type="match status" value="7"/>
</dbReference>
<dbReference type="InterPro" id="IPR058923">
    <property type="entry name" value="RCC1-like_dom"/>
</dbReference>
<dbReference type="InterPro" id="IPR051553">
    <property type="entry name" value="Ran_GTPase-activating"/>
</dbReference>
<feature type="repeat" description="RCC1" evidence="3">
    <location>
        <begin position="70"/>
        <end position="120"/>
    </location>
</feature>
<dbReference type="Gene3D" id="2.130.10.30">
    <property type="entry name" value="Regulator of chromosome condensation 1/beta-lactamase-inhibitor protein II"/>
    <property type="match status" value="1"/>
</dbReference>
<keyword evidence="2" id="KW-0677">Repeat</keyword>
<evidence type="ECO:0000313" key="5">
    <source>
        <dbReference type="Proteomes" id="UP001652642"/>
    </source>
</evidence>
<keyword evidence="5" id="KW-1185">Reference proteome</keyword>
<protein>
    <submittedName>
        <fullName evidence="6 7">Regulator of chromosome condensation isoform X1</fullName>
    </submittedName>
</protein>
<proteinExistence type="predicted"/>
<evidence type="ECO:0000256" key="3">
    <source>
        <dbReference type="PROSITE-ProRule" id="PRU00235"/>
    </source>
</evidence>
<sequence length="464" mass="49351">MPRKRVLEKEDALKVKRTKVGPCIHGIGIHSFTYLLPEMMKTDVGGSRSLGVKRTDKSLVSHPSHQSKPGLVLTLGQGDLGQLGLGPDVLARKRPAVVKLPEKIIQAEAGGVHTVCLSETGKIYTFGCNDEGALGRDTSEEGSDSVPGLVDLKEKVVQVSAGDSHTAALTEDGRVFIWGAFRDENGVIGLLAPLKGEEDIESATGSPIPVELQLEVPIVRIASGSHHLALVSTTGNLYTCGCGDNGQLGRVPQIFALRGGRRGLERLLLPQAVTIKQRGYKTKGHIRDVFCGSYSTIAITEEGHVIGFGLSNYYQLGSQGIDTFYSPKILTAFKNSTKSWVGFSAGQHHTVCLDSEGTVYSLGRADYGMLGLGEGVSEKSTPTIIPGLPKSSSVACGERVGYAVTEDGRAFAWGMGSNLQLATGDEEDAWSPVQMSGQQLENRTVLSVTGGGQHTVLLVKEQQS</sequence>
<feature type="domain" description="RCC1-like" evidence="4">
    <location>
        <begin position="72"/>
        <end position="457"/>
    </location>
</feature>
<feature type="repeat" description="RCC1" evidence="3">
    <location>
        <begin position="303"/>
        <end position="356"/>
    </location>
</feature>
<feature type="repeat" description="RCC1" evidence="3">
    <location>
        <begin position="121"/>
        <end position="172"/>
    </location>
</feature>
<dbReference type="Proteomes" id="UP001652642">
    <property type="component" value="Chromosome 9"/>
</dbReference>
<evidence type="ECO:0000313" key="7">
    <source>
        <dbReference type="RefSeq" id="XP_072835899.1"/>
    </source>
</evidence>
<dbReference type="RefSeq" id="XP_072835898.1">
    <property type="nucleotide sequence ID" value="XM_072979797.1"/>
</dbReference>
<evidence type="ECO:0000256" key="2">
    <source>
        <dbReference type="ARBA" id="ARBA00022737"/>
    </source>
</evidence>
<feature type="repeat" description="RCC1" evidence="3">
    <location>
        <begin position="173"/>
        <end position="234"/>
    </location>
</feature>
<dbReference type="GeneID" id="110089892"/>
<organism evidence="5 6">
    <name type="scientific">Pogona vitticeps</name>
    <name type="common">central bearded dragon</name>
    <dbReference type="NCBI Taxonomy" id="103695"/>
    <lineage>
        <taxon>Eukaryota</taxon>
        <taxon>Metazoa</taxon>
        <taxon>Chordata</taxon>
        <taxon>Craniata</taxon>
        <taxon>Vertebrata</taxon>
        <taxon>Euteleostomi</taxon>
        <taxon>Lepidosauria</taxon>
        <taxon>Squamata</taxon>
        <taxon>Bifurcata</taxon>
        <taxon>Unidentata</taxon>
        <taxon>Episquamata</taxon>
        <taxon>Toxicofera</taxon>
        <taxon>Iguania</taxon>
        <taxon>Acrodonta</taxon>
        <taxon>Agamidae</taxon>
        <taxon>Amphibolurinae</taxon>
        <taxon>Pogona</taxon>
    </lineage>
</organism>
<evidence type="ECO:0000256" key="1">
    <source>
        <dbReference type="ARBA" id="ARBA00022658"/>
    </source>
</evidence>
<dbReference type="PRINTS" id="PR00633">
    <property type="entry name" value="RCCNDNSATION"/>
</dbReference>
<dbReference type="PANTHER" id="PTHR45982:SF9">
    <property type="entry name" value="REGULATOR OF CHROMOSOME CONDENSATION"/>
    <property type="match status" value="1"/>
</dbReference>
<dbReference type="SUPFAM" id="SSF50985">
    <property type="entry name" value="RCC1/BLIP-II"/>
    <property type="match status" value="1"/>
</dbReference>